<name>A0A853ALT6_9PSEU</name>
<dbReference type="GO" id="GO:0005615">
    <property type="term" value="C:extracellular space"/>
    <property type="evidence" value="ECO:0007669"/>
    <property type="project" value="TreeGrafter"/>
</dbReference>
<evidence type="ECO:0000256" key="7">
    <source>
        <dbReference type="ARBA" id="ARBA00023049"/>
    </source>
</evidence>
<reference evidence="10 11" key="1">
    <citation type="submission" date="2020-07" db="EMBL/GenBank/DDBJ databases">
        <title>Sequencing the genomes of 1000 actinobacteria strains.</title>
        <authorList>
            <person name="Klenk H.-P."/>
        </authorList>
    </citation>
    <scope>NUCLEOTIDE SEQUENCE [LARGE SCALE GENOMIC DNA]</scope>
    <source>
        <strain evidence="10 11">DSM 44065</strain>
    </source>
</reference>
<keyword evidence="6" id="KW-0862">Zinc</keyword>
<dbReference type="Gene3D" id="3.40.630.10">
    <property type="entry name" value="Zn peptidases"/>
    <property type="match status" value="1"/>
</dbReference>
<dbReference type="SUPFAM" id="SSF53187">
    <property type="entry name" value="Zn-dependent exopeptidases"/>
    <property type="match status" value="1"/>
</dbReference>
<dbReference type="SMART" id="SM00631">
    <property type="entry name" value="Zn_pept"/>
    <property type="match status" value="1"/>
</dbReference>
<evidence type="ECO:0000256" key="2">
    <source>
        <dbReference type="ARBA" id="ARBA00005988"/>
    </source>
</evidence>
<dbReference type="PRINTS" id="PR00765">
    <property type="entry name" value="CRBOXYPTASEA"/>
</dbReference>
<proteinExistence type="inferred from homology"/>
<dbReference type="GO" id="GO:0004181">
    <property type="term" value="F:metallocarboxypeptidase activity"/>
    <property type="evidence" value="ECO:0007669"/>
    <property type="project" value="InterPro"/>
</dbReference>
<protein>
    <recommendedName>
        <fullName evidence="9">Peptidase M14 domain-containing protein</fullName>
    </recommendedName>
</protein>
<dbReference type="PROSITE" id="PS52035">
    <property type="entry name" value="PEPTIDASE_M14"/>
    <property type="match status" value="1"/>
</dbReference>
<dbReference type="InterPro" id="IPR000834">
    <property type="entry name" value="Peptidase_M14"/>
</dbReference>
<dbReference type="GO" id="GO:0008270">
    <property type="term" value="F:zinc ion binding"/>
    <property type="evidence" value="ECO:0007669"/>
    <property type="project" value="InterPro"/>
</dbReference>
<evidence type="ECO:0000256" key="8">
    <source>
        <dbReference type="PROSITE-ProRule" id="PRU01379"/>
    </source>
</evidence>
<dbReference type="InterPro" id="IPR057247">
    <property type="entry name" value="CARBOXYPEPT_ZN_2"/>
</dbReference>
<evidence type="ECO:0000313" key="11">
    <source>
        <dbReference type="Proteomes" id="UP000587002"/>
    </source>
</evidence>
<evidence type="ECO:0000256" key="5">
    <source>
        <dbReference type="ARBA" id="ARBA00022801"/>
    </source>
</evidence>
<evidence type="ECO:0000256" key="6">
    <source>
        <dbReference type="ARBA" id="ARBA00022833"/>
    </source>
</evidence>
<keyword evidence="7" id="KW-0482">Metalloprotease</keyword>
<accession>A0A853ALT6</accession>
<dbReference type="PANTHER" id="PTHR11705">
    <property type="entry name" value="PROTEASE FAMILY M14 CARBOXYPEPTIDASE A,B"/>
    <property type="match status" value="1"/>
</dbReference>
<keyword evidence="11" id="KW-1185">Reference proteome</keyword>
<keyword evidence="4" id="KW-0479">Metal-binding</keyword>
<dbReference type="AlphaFoldDB" id="A0A853ALT6"/>
<dbReference type="Pfam" id="PF00246">
    <property type="entry name" value="Peptidase_M14"/>
    <property type="match status" value="1"/>
</dbReference>
<keyword evidence="5" id="KW-0378">Hydrolase</keyword>
<evidence type="ECO:0000256" key="4">
    <source>
        <dbReference type="ARBA" id="ARBA00022723"/>
    </source>
</evidence>
<evidence type="ECO:0000259" key="9">
    <source>
        <dbReference type="PROSITE" id="PS52035"/>
    </source>
</evidence>
<gene>
    <name evidence="10" type="ORF">HNR68_003638</name>
</gene>
<dbReference type="EMBL" id="JACCFJ010000001">
    <property type="protein sequence ID" value="NYI85008.1"/>
    <property type="molecule type" value="Genomic_DNA"/>
</dbReference>
<dbReference type="PANTHER" id="PTHR11705:SF143">
    <property type="entry name" value="SLL0236 PROTEIN"/>
    <property type="match status" value="1"/>
</dbReference>
<evidence type="ECO:0000256" key="1">
    <source>
        <dbReference type="ARBA" id="ARBA00001947"/>
    </source>
</evidence>
<organism evidence="10 11">
    <name type="scientific">Saccharopolyspora hordei</name>
    <dbReference type="NCBI Taxonomy" id="1838"/>
    <lineage>
        <taxon>Bacteria</taxon>
        <taxon>Bacillati</taxon>
        <taxon>Actinomycetota</taxon>
        <taxon>Actinomycetes</taxon>
        <taxon>Pseudonocardiales</taxon>
        <taxon>Pseudonocardiaceae</taxon>
        <taxon>Saccharopolyspora</taxon>
    </lineage>
</organism>
<dbReference type="PROSITE" id="PS00133">
    <property type="entry name" value="CARBOXYPEPT_ZN_2"/>
    <property type="match status" value="1"/>
</dbReference>
<comment type="similarity">
    <text evidence="2 8">Belongs to the peptidase M14 family.</text>
</comment>
<keyword evidence="3" id="KW-0645">Protease</keyword>
<evidence type="ECO:0000256" key="3">
    <source>
        <dbReference type="ARBA" id="ARBA00022670"/>
    </source>
</evidence>
<evidence type="ECO:0000313" key="10">
    <source>
        <dbReference type="EMBL" id="NYI85008.1"/>
    </source>
</evidence>
<dbReference type="GO" id="GO:0006508">
    <property type="term" value="P:proteolysis"/>
    <property type="evidence" value="ECO:0007669"/>
    <property type="project" value="UniProtKB-KW"/>
</dbReference>
<feature type="active site" description="Proton donor/acceptor" evidence="8">
    <location>
        <position position="210"/>
    </location>
</feature>
<comment type="caution">
    <text evidence="10">The sequence shown here is derived from an EMBL/GenBank/DDBJ whole genome shotgun (WGS) entry which is preliminary data.</text>
</comment>
<feature type="domain" description="Peptidase M14" evidence="9">
    <location>
        <begin position="1"/>
        <end position="246"/>
    </location>
</feature>
<dbReference type="Proteomes" id="UP000587002">
    <property type="component" value="Unassembled WGS sequence"/>
</dbReference>
<comment type="cofactor">
    <cofactor evidence="1">
        <name>Zn(2+)</name>
        <dbReference type="ChEBI" id="CHEBI:29105"/>
    </cofactor>
</comment>
<sequence>MLFRCNQHAREHLTTEVCLHTIGRFTDGDASDPAIREVVDSREIWVVPVVNPDGSVFGVESGQYRGWRKDRQDTGTDVNRNWDYWWGCCGGSSGDPGSETYRGSAPFSAPESTALAEFTDSRVVDGRQQITAHIDFHTFSELVLWPYGCTHDDPAEGMTQQEHDRFVRVGTEMAETNGCTPQQSSDLCITDGSVNDGMWAEHEILSFPAETYPSSGGIDGFSPPDEVIERETARNGAAVDVLLREAGA</sequence>